<evidence type="ECO:0000259" key="2">
    <source>
        <dbReference type="Pfam" id="PF25043"/>
    </source>
</evidence>
<proteinExistence type="predicted"/>
<accession>A0A9Q0M7B9</accession>
<feature type="domain" description="DUF2828" evidence="1">
    <location>
        <begin position="5"/>
        <end position="441"/>
    </location>
</feature>
<dbReference type="PANTHER" id="PTHR31373">
    <property type="entry name" value="OS06G0652100 PROTEIN"/>
    <property type="match status" value="1"/>
</dbReference>
<sequence>MQTLTENRSLTYDSSGDCRLDFLFHAIEGSCLKRTTELLELSWKQSPLDTMKLVMNLRDIRHGKGIRTQFIICLKWLIENQLETLLLNLEQFTHFGCWKDYLNMLLVALFGELSYDGIESRKVPLVSNLDRVILRSIPKEKRQELSKIQTTIHQVKRKLVTTHSESEAKSVIISFDTVHKNDRKDPLRFNMFESYFPEKEYFSNAFYKVKSGKEKVKLMANYRKEYFDKMYEQNNNFKRLYDWVVEKFAVQLLEDQNNVSAEKSISLAAKWLPNSNSYFDKYLFILLPIAKRFFELQTIQNEEMIDIANQNLDSKSIIRSFQTIYTKLRTRLLIPEIPISARKWNEVQYFHVPSKAMLRYRVSFVRNDFDRLTKFIESKGAKGGTLTPGEIIHDLIRCSFTGDSLFGELLEELTKEKQLEEKVLQSQWNSLVEDIKKKGNLILTHCLAVCDVSGSMFDTIQKVAPIEAALGLTLILMELSTGPWSKMCITFSENPSLFTLDMDIGLTKRLKSMINMEAGYSTCLNKVFTLVLSHAKENNIENSNMPKVLFIFSDMEFNEAMPEKTNFEYFKEQYKEAGYPLPLVVFWNLKGNKASRSTPVKCQQEGVFLLSGYSAQTLNFFYSCDDISKLTPFKMLENIVQNPIYDCVRVHNESVNVEQCSNQVQIE</sequence>
<gene>
    <name evidence="3" type="ORF">RDWZM_006267</name>
</gene>
<dbReference type="Pfam" id="PF25043">
    <property type="entry name" value="DUF7788"/>
    <property type="match status" value="1"/>
</dbReference>
<protein>
    <submittedName>
        <fullName evidence="3">Uncharacterized protein</fullName>
    </submittedName>
</protein>
<evidence type="ECO:0000313" key="4">
    <source>
        <dbReference type="Proteomes" id="UP001142055"/>
    </source>
</evidence>
<dbReference type="SUPFAM" id="SSF53300">
    <property type="entry name" value="vWA-like"/>
    <property type="match status" value="1"/>
</dbReference>
<comment type="caution">
    <text evidence="3">The sequence shown here is derived from an EMBL/GenBank/DDBJ whole genome shotgun (WGS) entry which is preliminary data.</text>
</comment>
<dbReference type="OMA" id="HGVSHGY"/>
<feature type="domain" description="DUF7788" evidence="2">
    <location>
        <begin position="445"/>
        <end position="627"/>
    </location>
</feature>
<dbReference type="InterPro" id="IPR036465">
    <property type="entry name" value="vWFA_dom_sf"/>
</dbReference>
<dbReference type="InterPro" id="IPR011205">
    <property type="entry name" value="UCP015417_vWA"/>
</dbReference>
<reference evidence="3" key="1">
    <citation type="submission" date="2022-12" db="EMBL/GenBank/DDBJ databases">
        <title>Genome assemblies of Blomia tropicalis.</title>
        <authorList>
            <person name="Cui Y."/>
        </authorList>
    </citation>
    <scope>NUCLEOTIDE SEQUENCE</scope>
    <source>
        <tissue evidence="3">Adult mites</tissue>
    </source>
</reference>
<dbReference type="InterPro" id="IPR058580">
    <property type="entry name" value="DUF2828"/>
</dbReference>
<keyword evidence="4" id="KW-1185">Reference proteome</keyword>
<dbReference type="Proteomes" id="UP001142055">
    <property type="component" value="Chromosome 2"/>
</dbReference>
<evidence type="ECO:0000313" key="3">
    <source>
        <dbReference type="EMBL" id="KAJ6220455.1"/>
    </source>
</evidence>
<name>A0A9Q0M7B9_BLOTA</name>
<dbReference type="PANTHER" id="PTHR31373:SF27">
    <property type="entry name" value="TROVE DOMAIN-CONTAINING PROTEIN"/>
    <property type="match status" value="1"/>
</dbReference>
<dbReference type="AlphaFoldDB" id="A0A9Q0M7B9"/>
<dbReference type="Gene3D" id="3.40.50.410">
    <property type="entry name" value="von Willebrand factor, type A domain"/>
    <property type="match status" value="1"/>
</dbReference>
<dbReference type="GO" id="GO:0032991">
    <property type="term" value="C:protein-containing complex"/>
    <property type="evidence" value="ECO:0007669"/>
    <property type="project" value="UniProtKB-ARBA"/>
</dbReference>
<dbReference type="Pfam" id="PF11443">
    <property type="entry name" value="DUF2828"/>
    <property type="match status" value="1"/>
</dbReference>
<dbReference type="PIRSF" id="PIRSF015417">
    <property type="entry name" value="T31B5_30_vWA"/>
    <property type="match status" value="1"/>
</dbReference>
<organism evidence="3 4">
    <name type="scientific">Blomia tropicalis</name>
    <name type="common">Mite</name>
    <dbReference type="NCBI Taxonomy" id="40697"/>
    <lineage>
        <taxon>Eukaryota</taxon>
        <taxon>Metazoa</taxon>
        <taxon>Ecdysozoa</taxon>
        <taxon>Arthropoda</taxon>
        <taxon>Chelicerata</taxon>
        <taxon>Arachnida</taxon>
        <taxon>Acari</taxon>
        <taxon>Acariformes</taxon>
        <taxon>Sarcoptiformes</taxon>
        <taxon>Astigmata</taxon>
        <taxon>Glycyphagoidea</taxon>
        <taxon>Echimyopodidae</taxon>
        <taxon>Blomia</taxon>
    </lineage>
</organism>
<dbReference type="InterPro" id="IPR056690">
    <property type="entry name" value="DUF7788"/>
</dbReference>
<evidence type="ECO:0000259" key="1">
    <source>
        <dbReference type="Pfam" id="PF11443"/>
    </source>
</evidence>
<dbReference type="EMBL" id="JAPWDV010000002">
    <property type="protein sequence ID" value="KAJ6220455.1"/>
    <property type="molecule type" value="Genomic_DNA"/>
</dbReference>